<feature type="transmembrane region" description="Helical" evidence="1">
    <location>
        <begin position="76"/>
        <end position="95"/>
    </location>
</feature>
<dbReference type="EMBL" id="RHXE01000058">
    <property type="protein sequence ID" value="RSE18616.1"/>
    <property type="molecule type" value="Genomic_DNA"/>
</dbReference>
<reference evidence="2 3" key="1">
    <citation type="submission" date="2018-10" db="EMBL/GenBank/DDBJ databases">
        <title>Transmission dynamics of multidrug resistant bacteria on intensive care unit surfaces.</title>
        <authorList>
            <person name="D'Souza A.W."/>
            <person name="Potter R.F."/>
            <person name="Wallace M."/>
            <person name="Shupe A."/>
            <person name="Patel S."/>
            <person name="Sun S."/>
            <person name="Gul D."/>
            <person name="Kwon J.H."/>
            <person name="Andleeb S."/>
            <person name="Burnham C.-A.D."/>
            <person name="Dantas G."/>
        </authorList>
    </citation>
    <scope>NUCLEOTIDE SEQUENCE [LARGE SCALE GENOMIC DNA]</scope>
    <source>
        <strain evidence="2 3">AJ_385</strain>
    </source>
</reference>
<protein>
    <submittedName>
        <fullName evidence="2">Uncharacterized protein</fullName>
    </submittedName>
</protein>
<sequence>MWNWIQGGFYIFLMVLEHYPKVWIVPCIFFLFCVGLIALLNGQLAHYFETRHVTQMSSFLDQVIVSIYDKIRGKMISRYLILGTLVLFVIGYLRARKKCY</sequence>
<keyword evidence="1" id="KW-0472">Membrane</keyword>
<feature type="transmembrane region" description="Helical" evidence="1">
    <location>
        <begin position="22"/>
        <end position="42"/>
    </location>
</feature>
<evidence type="ECO:0000256" key="1">
    <source>
        <dbReference type="SAM" id="Phobius"/>
    </source>
</evidence>
<keyword evidence="1" id="KW-1133">Transmembrane helix</keyword>
<comment type="caution">
    <text evidence="2">The sequence shown here is derived from an EMBL/GenBank/DDBJ whole genome shotgun (WGS) entry which is preliminary data.</text>
</comment>
<keyword evidence="1" id="KW-0812">Transmembrane</keyword>
<accession>A0A427UK19</accession>
<gene>
    <name evidence="2" type="ORF">EGT73_16190</name>
</gene>
<dbReference type="AlphaFoldDB" id="A0A427UK19"/>
<dbReference type="Proteomes" id="UP000277537">
    <property type="component" value="Unassembled WGS sequence"/>
</dbReference>
<evidence type="ECO:0000313" key="3">
    <source>
        <dbReference type="Proteomes" id="UP000277537"/>
    </source>
</evidence>
<proteinExistence type="predicted"/>
<name>A0A427UK19_ACIJO</name>
<organism evidence="2 3">
    <name type="scientific">Acinetobacter johnsonii</name>
    <dbReference type="NCBI Taxonomy" id="40214"/>
    <lineage>
        <taxon>Bacteria</taxon>
        <taxon>Pseudomonadati</taxon>
        <taxon>Pseudomonadota</taxon>
        <taxon>Gammaproteobacteria</taxon>
        <taxon>Moraxellales</taxon>
        <taxon>Moraxellaceae</taxon>
        <taxon>Acinetobacter</taxon>
    </lineage>
</organism>
<evidence type="ECO:0000313" key="2">
    <source>
        <dbReference type="EMBL" id="RSE18616.1"/>
    </source>
</evidence>